<dbReference type="RefSeq" id="WP_109202261.1">
    <property type="nucleotide sequence ID" value="NZ_QEWS01000013.1"/>
</dbReference>
<keyword evidence="1" id="KW-0175">Coiled coil</keyword>
<dbReference type="Proteomes" id="UP000245217">
    <property type="component" value="Unassembled WGS sequence"/>
</dbReference>
<name>A0ABX5KXT3_9GAMM</name>
<protein>
    <recommendedName>
        <fullName evidence="4">Class I SAM-dependent methyltransferase</fullName>
    </recommendedName>
</protein>
<dbReference type="Gene3D" id="3.40.50.150">
    <property type="entry name" value="Vaccinia Virus protein VP39"/>
    <property type="match status" value="1"/>
</dbReference>
<evidence type="ECO:0008006" key="4">
    <source>
        <dbReference type="Google" id="ProtNLM"/>
    </source>
</evidence>
<keyword evidence="3" id="KW-1185">Reference proteome</keyword>
<sequence>MAIYQGVIGLVNVLFKIYPPSNIICIDLRDNWKDWFSWFQNKNYMNVEWFESDHNRSEHLFNLNSELGLDISIDIKIISPDHGNADYYYTTLSQENGIVSPTKLQNIWKNISIKEKRSRQTNSLSEIVLESINNQWLLIDCLQGVSILKNNLQGLSCFDLIVVRTLSSPKEEHLDILITKLSDVGFKLLDICSTDDPILVRAIFVRDYCRVVDSLSNRLDLLQSNSDELSDLNNELLLKNRTLLEEKEKLESSLKKSKLIEQEYNKSLLKLDKKNHKIRKYKYQYQSLKVAYDQLANATVALEKVNNRLLTLTSGQQSLMDLVQKDQEYSIDILKSYEKLSCGFDKLQQSNISLQNSFSKKLNNSVEYIENYIALNNYFNTGRKLSNYSGWPISPDLALFIVDRMNECDYDAVIEFGSGTSTELFAKIALMKQKKKEKIPKILSFDHLKEYYQKTMTLLNRGKLGKFVQLEYTPLVSLKLQDEDYFYYDCELVLKEFLADLAENARVLVLVDGPPGKTCKHARYPAVPTVRSSISSSQSIVADFMLDDFSRAEEKEVSQKWINYLVDKKVSFDTQVVSTSIKGLFFLEEVSFNN</sequence>
<organism evidence="2 3">
    <name type="scientific">Ignatzschineria cameli</name>
    <dbReference type="NCBI Taxonomy" id="2182793"/>
    <lineage>
        <taxon>Bacteria</taxon>
        <taxon>Pseudomonadati</taxon>
        <taxon>Pseudomonadota</taxon>
        <taxon>Gammaproteobacteria</taxon>
        <taxon>Cardiobacteriales</taxon>
        <taxon>Ignatzschineriaceae</taxon>
        <taxon>Ignatzschineria</taxon>
    </lineage>
</organism>
<proteinExistence type="predicted"/>
<comment type="caution">
    <text evidence="2">The sequence shown here is derived from an EMBL/GenBank/DDBJ whole genome shotgun (WGS) entry which is preliminary data.</text>
</comment>
<reference evidence="3" key="1">
    <citation type="submission" date="2018-05" db="EMBL/GenBank/DDBJ databases">
        <title>Ignatzschineria dubaiensis sp. nov., isolated from necrotic foot tissues of dromedaries (Camelus dromedarius) and associated maggots in Dubai, United Arab Emirates.</title>
        <authorList>
            <person name="Tsang C.C."/>
            <person name="Tang J.Y.M."/>
            <person name="Fong J.Y.H."/>
            <person name="Kinne J."/>
            <person name="Lee H.H."/>
            <person name="Joseph M."/>
            <person name="Jose S."/>
            <person name="Schuster R.K."/>
            <person name="Tang Y."/>
            <person name="Sivakumar S."/>
            <person name="Chen J.H.K."/>
            <person name="Teng J.L.L."/>
            <person name="Lau S.K.P."/>
            <person name="Wernery U."/>
            <person name="Woo P.C.Y."/>
        </authorList>
    </citation>
    <scope>NUCLEOTIDE SEQUENCE [LARGE SCALE GENOMIC DNA]</scope>
    <source>
        <strain evidence="3">UAE-HKU58</strain>
    </source>
</reference>
<evidence type="ECO:0000313" key="2">
    <source>
        <dbReference type="EMBL" id="PWD89959.1"/>
    </source>
</evidence>
<evidence type="ECO:0000256" key="1">
    <source>
        <dbReference type="SAM" id="Coils"/>
    </source>
</evidence>
<accession>A0ABX5KXT3</accession>
<dbReference type="EMBL" id="QEWV01000012">
    <property type="protein sequence ID" value="PWD89959.1"/>
    <property type="molecule type" value="Genomic_DNA"/>
</dbReference>
<gene>
    <name evidence="2" type="ORF">DC078_09260</name>
</gene>
<dbReference type="InterPro" id="IPR029063">
    <property type="entry name" value="SAM-dependent_MTases_sf"/>
</dbReference>
<feature type="coiled-coil region" evidence="1">
    <location>
        <begin position="212"/>
        <end position="253"/>
    </location>
</feature>
<evidence type="ECO:0000313" key="3">
    <source>
        <dbReference type="Proteomes" id="UP000245217"/>
    </source>
</evidence>